<dbReference type="EMBL" id="FNEJ01000007">
    <property type="protein sequence ID" value="SDI61409.1"/>
    <property type="molecule type" value="Genomic_DNA"/>
</dbReference>
<evidence type="ECO:0000256" key="7">
    <source>
        <dbReference type="ARBA" id="ARBA00047599"/>
    </source>
</evidence>
<comment type="similarity">
    <text evidence="1">Belongs to the NADH dehydrogenase family.</text>
</comment>
<evidence type="ECO:0000313" key="11">
    <source>
        <dbReference type="EMBL" id="SDI61409.1"/>
    </source>
</evidence>
<proteinExistence type="inferred from homology"/>
<evidence type="ECO:0000313" key="12">
    <source>
        <dbReference type="Proteomes" id="UP000199093"/>
    </source>
</evidence>
<dbReference type="Gene3D" id="3.50.50.100">
    <property type="match status" value="1"/>
</dbReference>
<evidence type="ECO:0000256" key="6">
    <source>
        <dbReference type="ARBA" id="ARBA00023027"/>
    </source>
</evidence>
<evidence type="ECO:0000256" key="5">
    <source>
        <dbReference type="ARBA" id="ARBA00023002"/>
    </source>
</evidence>
<dbReference type="SUPFAM" id="SSF51905">
    <property type="entry name" value="FAD/NAD(P)-binding domain"/>
    <property type="match status" value="1"/>
</dbReference>
<feature type="region of interest" description="Disordered" evidence="8">
    <location>
        <begin position="428"/>
        <end position="447"/>
    </location>
</feature>
<dbReference type="InterPro" id="IPR036188">
    <property type="entry name" value="FAD/NAD-bd_sf"/>
</dbReference>
<dbReference type="GO" id="GO:0050136">
    <property type="term" value="F:NADH dehydrogenase (quinone) (non-electrogenic) activity"/>
    <property type="evidence" value="ECO:0007669"/>
    <property type="project" value="UniProtKB-EC"/>
</dbReference>
<keyword evidence="4" id="KW-0274">FAD</keyword>
<dbReference type="OrthoDB" id="9781621at2"/>
<name>A0A1G8M0E1_9RHOB</name>
<keyword evidence="12" id="KW-1185">Reference proteome</keyword>
<evidence type="ECO:0000256" key="1">
    <source>
        <dbReference type="ARBA" id="ARBA00005272"/>
    </source>
</evidence>
<evidence type="ECO:0000256" key="2">
    <source>
        <dbReference type="ARBA" id="ARBA00012637"/>
    </source>
</evidence>
<keyword evidence="3" id="KW-0285">Flavoprotein</keyword>
<evidence type="ECO:0000256" key="9">
    <source>
        <dbReference type="SAM" id="Phobius"/>
    </source>
</evidence>
<feature type="transmembrane region" description="Helical" evidence="9">
    <location>
        <begin position="385"/>
        <end position="402"/>
    </location>
</feature>
<dbReference type="Pfam" id="PF07992">
    <property type="entry name" value="Pyr_redox_2"/>
    <property type="match status" value="1"/>
</dbReference>
<dbReference type="PRINTS" id="PR00368">
    <property type="entry name" value="FADPNR"/>
</dbReference>
<sequence length="447" mass="48435">MQHAEQTETAEHAHAVDRTAEVVVIGGGFAGLALAEELGKAGRDVLVIDRQNHHLFQPLLYQVATAALSSTEIAEPIRKILRRRRSVRVLMGEVSGLDPEARKLWLRSGEEIGFRLLVVASGATHGYFGHDDWAKWAPGLKSLEDARRIRSQILLAFERAERCPDPEEVRRLLSIVIVGGGPTGVELAGSIAELSRHTLARDFRHIDPAQTCITLIEAGPRLLAGFSEEASDFATRRLARLGVTVRTGALVEDVGPEGVTVAGQALPAGAVIWAAGVAASPLARDLGETDRSGRIAVDPTLAVPGHPGIYALGDIAACPGPDGRPLPGLAQVAKQQGQHLGRELVRHLQTGTAPAPFTYHSRGNTAIVGRHAAVFEGRRVRWRGWFAWLGWAVIHVYLLVGFRNRTLVSVQWLWRYLTYERGARLIADDRPDPAAPAEAATPRPPTE</sequence>
<dbReference type="PRINTS" id="PR00411">
    <property type="entry name" value="PNDRDTASEI"/>
</dbReference>
<gene>
    <name evidence="11" type="ORF">SAMN04487993_1007107</name>
</gene>
<dbReference type="PANTHER" id="PTHR43706:SF47">
    <property type="entry name" value="EXTERNAL NADH-UBIQUINONE OXIDOREDUCTASE 1, MITOCHONDRIAL-RELATED"/>
    <property type="match status" value="1"/>
</dbReference>
<dbReference type="Proteomes" id="UP000199093">
    <property type="component" value="Unassembled WGS sequence"/>
</dbReference>
<dbReference type="RefSeq" id="WP_089846326.1">
    <property type="nucleotide sequence ID" value="NZ_FNEJ01000007.1"/>
</dbReference>
<evidence type="ECO:0000259" key="10">
    <source>
        <dbReference type="Pfam" id="PF07992"/>
    </source>
</evidence>
<evidence type="ECO:0000256" key="8">
    <source>
        <dbReference type="SAM" id="MobiDB-lite"/>
    </source>
</evidence>
<keyword evidence="9" id="KW-0472">Membrane</keyword>
<dbReference type="InterPro" id="IPR023753">
    <property type="entry name" value="FAD/NAD-binding_dom"/>
</dbReference>
<accession>A0A1G8M0E1</accession>
<keyword evidence="6" id="KW-0520">NAD</keyword>
<protein>
    <recommendedName>
        <fullName evidence="2">NADH:ubiquinone reductase (non-electrogenic)</fullName>
        <ecNumber evidence="2">1.6.5.9</ecNumber>
    </recommendedName>
</protein>
<feature type="domain" description="FAD/NAD(P)-binding" evidence="10">
    <location>
        <begin position="21"/>
        <end position="337"/>
    </location>
</feature>
<evidence type="ECO:0000256" key="3">
    <source>
        <dbReference type="ARBA" id="ARBA00022630"/>
    </source>
</evidence>
<comment type="catalytic activity">
    <reaction evidence="7">
        <text>a quinone + NADH + H(+) = a quinol + NAD(+)</text>
        <dbReference type="Rhea" id="RHEA:46160"/>
        <dbReference type="ChEBI" id="CHEBI:15378"/>
        <dbReference type="ChEBI" id="CHEBI:24646"/>
        <dbReference type="ChEBI" id="CHEBI:57540"/>
        <dbReference type="ChEBI" id="CHEBI:57945"/>
        <dbReference type="ChEBI" id="CHEBI:132124"/>
        <dbReference type="EC" id="1.6.5.9"/>
    </reaction>
</comment>
<reference evidence="11 12" key="1">
    <citation type="submission" date="2016-10" db="EMBL/GenBank/DDBJ databases">
        <authorList>
            <person name="de Groot N.N."/>
        </authorList>
    </citation>
    <scope>NUCLEOTIDE SEQUENCE [LARGE SCALE GENOMIC DNA]</scope>
    <source>
        <strain evidence="11 12">DSM 26424</strain>
    </source>
</reference>
<dbReference type="STRING" id="555512.SAMN04487993_1007107"/>
<organism evidence="11 12">
    <name type="scientific">Salipiger marinus</name>
    <dbReference type="NCBI Taxonomy" id="555512"/>
    <lineage>
        <taxon>Bacteria</taxon>
        <taxon>Pseudomonadati</taxon>
        <taxon>Pseudomonadota</taxon>
        <taxon>Alphaproteobacteria</taxon>
        <taxon>Rhodobacterales</taxon>
        <taxon>Roseobacteraceae</taxon>
        <taxon>Salipiger</taxon>
    </lineage>
</organism>
<keyword evidence="5" id="KW-0560">Oxidoreductase</keyword>
<dbReference type="EC" id="1.6.5.9" evidence="2"/>
<dbReference type="AlphaFoldDB" id="A0A1G8M0E1"/>
<evidence type="ECO:0000256" key="4">
    <source>
        <dbReference type="ARBA" id="ARBA00022827"/>
    </source>
</evidence>
<dbReference type="PANTHER" id="PTHR43706">
    <property type="entry name" value="NADH DEHYDROGENASE"/>
    <property type="match status" value="1"/>
</dbReference>
<keyword evidence="9" id="KW-0812">Transmembrane</keyword>
<dbReference type="InterPro" id="IPR045024">
    <property type="entry name" value="NDH-2"/>
</dbReference>
<keyword evidence="9" id="KW-1133">Transmembrane helix</keyword>